<reference evidence="1 2" key="1">
    <citation type="submission" date="2017-08" db="EMBL/GenBank/DDBJ databases">
        <title>Reclassification of Bisgaard taxon 37 and 44.</title>
        <authorList>
            <person name="Christensen H."/>
        </authorList>
    </citation>
    <scope>NUCLEOTIDE SEQUENCE [LARGE SCALE GENOMIC DNA]</scope>
    <source>
        <strain evidence="1 2">111</strain>
    </source>
</reference>
<protein>
    <submittedName>
        <fullName evidence="1">Uncharacterized protein</fullName>
    </submittedName>
</protein>
<accession>A0A3A1YFY1</accession>
<dbReference type="RefSeq" id="WP_119531989.1">
    <property type="nucleotide sequence ID" value="NZ_JBHSSP010000028.1"/>
</dbReference>
<proteinExistence type="predicted"/>
<sequence length="137" mass="16289">MIKREIKEWGLAFCLNAVLGLLEGDVDFAESANLALDILIKKLADENIYDLETLKDQIERKYFPEYYDSSYYDDEDEEYDEDDYDFDRLELGDEVEITEYSEQRWIEDVIEYLVEQGRIEFDEKNNVCYDVEGANND</sequence>
<dbReference type="EMBL" id="NRJG01000112">
    <property type="protein sequence ID" value="RIY36199.1"/>
    <property type="molecule type" value="Genomic_DNA"/>
</dbReference>
<gene>
    <name evidence="1" type="ORF">CKF58_06050</name>
</gene>
<keyword evidence="2" id="KW-1185">Reference proteome</keyword>
<name>A0A3A1YFY1_9GAMM</name>
<evidence type="ECO:0000313" key="1">
    <source>
        <dbReference type="EMBL" id="RIY36199.1"/>
    </source>
</evidence>
<comment type="caution">
    <text evidence="1">The sequence shown here is derived from an EMBL/GenBank/DDBJ whole genome shotgun (WGS) entry which is preliminary data.</text>
</comment>
<dbReference type="Proteomes" id="UP000265916">
    <property type="component" value="Unassembled WGS sequence"/>
</dbReference>
<evidence type="ECO:0000313" key="2">
    <source>
        <dbReference type="Proteomes" id="UP000265916"/>
    </source>
</evidence>
<organism evidence="1 2">
    <name type="scientific">Psittacicella hinzii</name>
    <dbReference type="NCBI Taxonomy" id="2028575"/>
    <lineage>
        <taxon>Bacteria</taxon>
        <taxon>Pseudomonadati</taxon>
        <taxon>Pseudomonadota</taxon>
        <taxon>Gammaproteobacteria</taxon>
        <taxon>Pasteurellales</taxon>
        <taxon>Psittacicellaceae</taxon>
        <taxon>Psittacicella</taxon>
    </lineage>
</organism>
<dbReference type="AlphaFoldDB" id="A0A3A1YFY1"/>